<proteinExistence type="predicted"/>
<feature type="region of interest" description="Disordered" evidence="1">
    <location>
        <begin position="1"/>
        <end position="179"/>
    </location>
</feature>
<dbReference type="AlphaFoldDB" id="A0A086LDR2"/>
<gene>
    <name evidence="2" type="ORF">TGFOU_360080</name>
</gene>
<feature type="compositionally biased region" description="Polar residues" evidence="1">
    <location>
        <begin position="35"/>
        <end position="48"/>
    </location>
</feature>
<organism evidence="2 3">
    <name type="scientific">Toxoplasma gondii FOU</name>
    <dbReference type="NCBI Taxonomy" id="943167"/>
    <lineage>
        <taxon>Eukaryota</taxon>
        <taxon>Sar</taxon>
        <taxon>Alveolata</taxon>
        <taxon>Apicomplexa</taxon>
        <taxon>Conoidasida</taxon>
        <taxon>Coccidia</taxon>
        <taxon>Eucoccidiorida</taxon>
        <taxon>Eimeriorina</taxon>
        <taxon>Sarcocystidae</taxon>
        <taxon>Toxoplasma</taxon>
    </lineage>
</organism>
<accession>A0A086LDR2</accession>
<sequence>MVSRLAPSGEFENEKSFSFFSNDSDKERGALCASLSPTPSAPGTSALSSAGIRPPSSGASTAVSPFQLATLSSLASSPAPARALPGAESSNSKSPCQPDPKSTVETEADGCGFTEGRTDGDREEDGTEEEGKEDEGKEEEGEEEGRERDKEEGAEGDTDEEITGGGQKGRTDAAAKGGG</sequence>
<dbReference type="EMBL" id="AEYH02000471">
    <property type="protein sequence ID" value="KFG54780.1"/>
    <property type="molecule type" value="Genomic_DNA"/>
</dbReference>
<feature type="compositionally biased region" description="Acidic residues" evidence="1">
    <location>
        <begin position="121"/>
        <end position="144"/>
    </location>
</feature>
<feature type="compositionally biased region" description="Low complexity" evidence="1">
    <location>
        <begin position="68"/>
        <end position="87"/>
    </location>
</feature>
<evidence type="ECO:0000256" key="1">
    <source>
        <dbReference type="SAM" id="MobiDB-lite"/>
    </source>
</evidence>
<name>A0A086LDR2_TOXGO</name>
<comment type="caution">
    <text evidence="2">The sequence shown here is derived from an EMBL/GenBank/DDBJ whole genome shotgun (WGS) entry which is preliminary data.</text>
</comment>
<evidence type="ECO:0000313" key="3">
    <source>
        <dbReference type="Proteomes" id="UP000028838"/>
    </source>
</evidence>
<dbReference type="Proteomes" id="UP000028838">
    <property type="component" value="Unassembled WGS sequence"/>
</dbReference>
<protein>
    <submittedName>
        <fullName evidence="2">Uncharacterized protein</fullName>
    </submittedName>
</protein>
<reference evidence="2 3" key="1">
    <citation type="submission" date="2014-07" db="EMBL/GenBank/DDBJ databases">
        <authorList>
            <person name="Sibley D."/>
            <person name="Venepally P."/>
            <person name="Karamycheva S."/>
            <person name="Hadjithomas M."/>
            <person name="Khan A."/>
            <person name="Brunk B."/>
            <person name="Roos D."/>
            <person name="Caler E."/>
            <person name="Lorenzi H."/>
        </authorList>
    </citation>
    <scope>NUCLEOTIDE SEQUENCE [LARGE SCALE GENOMIC DNA]</scope>
    <source>
        <strain evidence="2 3">FOU</strain>
    </source>
</reference>
<dbReference type="VEuPathDB" id="ToxoDB:TGFOU_360080"/>
<evidence type="ECO:0000313" key="2">
    <source>
        <dbReference type="EMBL" id="KFG54780.1"/>
    </source>
</evidence>